<keyword evidence="4" id="KW-1185">Reference proteome</keyword>
<evidence type="ECO:0000313" key="4">
    <source>
        <dbReference type="Proteomes" id="UP000094801"/>
    </source>
</evidence>
<feature type="region of interest" description="Disordered" evidence="2">
    <location>
        <begin position="403"/>
        <end position="442"/>
    </location>
</feature>
<dbReference type="AlphaFoldDB" id="A0A1E4T559"/>
<evidence type="ECO:0000256" key="1">
    <source>
        <dbReference type="ARBA" id="ARBA00009986"/>
    </source>
</evidence>
<dbReference type="STRING" id="983967.A0A1E4T559"/>
<dbReference type="GO" id="GO:0006210">
    <property type="term" value="P:thymine catabolic process"/>
    <property type="evidence" value="ECO:0007669"/>
    <property type="project" value="TreeGrafter"/>
</dbReference>
<sequence>MGNRVKRQKVDNSLIDDELMSQTHELNHLANQPYDQHATDSKIQELMPKYTADMSLHIPTYPQQTHQKLDQTHDSSSEAQRLVHESLAAQHAAQAAAAQQYYQVHQHSQQYDYQPHGQPHTQPHGQQSQQYHLPPPPPPQQQVQQQQHQQQQQSQQQQQQQVQQPSSQQQYHLPPVHGDAYSQHPPHSGSETPMDPHDFLVTPLIEEQIFDSVDVLKEFVKEFGKKNEFGIAIAHSNNKAIYFTCELGGSYREKRNRKQQNAVNDSEPTFNENGELTASNKKINSKKIKCQFAMVANFSKKKNYWTLKITENKHNHAKLDPLTSFPMLRKRSNQVNITIKELYTTGDKPSVIHQKLQTLFQGVVIKREDIYNEIRILKKKGLVPTNTELKNRKVPDEDLVRTNSFHPQQQQSQQQHQDHLQHQGQQLQQGQHHDTGHHESSLSWATQGYQHIDPENKKEVEQQAAAAVAAVQALKDSAAAAAAVAVHHQDQIAQTVSHYQVQQPQQHHYQSQHYGQHYGQVPEPQNVQVGHHPEVKEEHFNIDERLLGGN</sequence>
<dbReference type="Proteomes" id="UP000094801">
    <property type="component" value="Unassembled WGS sequence"/>
</dbReference>
<comment type="similarity">
    <text evidence="1">Belongs to the aldehyde dehydrogenase family.</text>
</comment>
<feature type="region of interest" description="Disordered" evidence="2">
    <location>
        <begin position="99"/>
        <end position="198"/>
    </location>
</feature>
<feature type="region of interest" description="Disordered" evidence="2">
    <location>
        <begin position="256"/>
        <end position="277"/>
    </location>
</feature>
<evidence type="ECO:0008006" key="5">
    <source>
        <dbReference type="Google" id="ProtNLM"/>
    </source>
</evidence>
<dbReference type="GO" id="GO:0006574">
    <property type="term" value="P:L-valine catabolic process"/>
    <property type="evidence" value="ECO:0007669"/>
    <property type="project" value="TreeGrafter"/>
</dbReference>
<name>A0A1E4T559_9ASCO</name>
<dbReference type="GO" id="GO:0045944">
    <property type="term" value="P:positive regulation of transcription by RNA polymerase II"/>
    <property type="evidence" value="ECO:0007669"/>
    <property type="project" value="InterPro"/>
</dbReference>
<dbReference type="OrthoDB" id="16547at2759"/>
<proteinExistence type="inferred from homology"/>
<dbReference type="Pfam" id="PF08731">
    <property type="entry name" value="AFT"/>
    <property type="match status" value="1"/>
</dbReference>
<accession>A0A1E4T559</accession>
<gene>
    <name evidence="3" type="ORF">CANARDRAFT_181133</name>
</gene>
<dbReference type="InterPro" id="IPR010061">
    <property type="entry name" value="MeMal-semiAld_DH"/>
</dbReference>
<dbReference type="PANTHER" id="PTHR43866">
    <property type="entry name" value="MALONATE-SEMIALDEHYDE DEHYDROGENASE"/>
    <property type="match status" value="1"/>
</dbReference>
<dbReference type="GO" id="GO:0010106">
    <property type="term" value="P:cellular response to iron ion starvation"/>
    <property type="evidence" value="ECO:0007669"/>
    <property type="project" value="InterPro"/>
</dbReference>
<feature type="non-terminal residue" evidence="3">
    <location>
        <position position="550"/>
    </location>
</feature>
<protein>
    <recommendedName>
        <fullName evidence="5">FAR1 domain-containing protein</fullName>
    </recommendedName>
</protein>
<dbReference type="GO" id="GO:0005739">
    <property type="term" value="C:mitochondrion"/>
    <property type="evidence" value="ECO:0007669"/>
    <property type="project" value="TreeGrafter"/>
</dbReference>
<dbReference type="InterPro" id="IPR014842">
    <property type="entry name" value="AFT"/>
</dbReference>
<feature type="compositionally biased region" description="Low complexity" evidence="2">
    <location>
        <begin position="141"/>
        <end position="175"/>
    </location>
</feature>
<reference evidence="4" key="1">
    <citation type="submission" date="2016-04" db="EMBL/GenBank/DDBJ databases">
        <title>Comparative genomics of biotechnologically important yeasts.</title>
        <authorList>
            <consortium name="DOE Joint Genome Institute"/>
            <person name="Riley R."/>
            <person name="Haridas S."/>
            <person name="Wolfe K.H."/>
            <person name="Lopes M.R."/>
            <person name="Hittinger C.T."/>
            <person name="Goker M."/>
            <person name="Salamov A."/>
            <person name="Wisecaver J."/>
            <person name="Long T.M."/>
            <person name="Aerts A.L."/>
            <person name="Barry K."/>
            <person name="Choi C."/>
            <person name="Clum A."/>
            <person name="Coughlan A.Y."/>
            <person name="Deshpande S."/>
            <person name="Douglass A.P."/>
            <person name="Hanson S.J."/>
            <person name="Klenk H.-P."/>
            <person name="Labutti K."/>
            <person name="Lapidus A."/>
            <person name="Lindquist E."/>
            <person name="Lipzen A."/>
            <person name="Meier-Kolthoff J.P."/>
            <person name="Ohm R.A."/>
            <person name="Otillar R.P."/>
            <person name="Pangilinan J."/>
            <person name="Peng Y."/>
            <person name="Rokas A."/>
            <person name="Rosa C.A."/>
            <person name="Scheuner C."/>
            <person name="Sibirny A.A."/>
            <person name="Slot J.C."/>
            <person name="Stielow J.B."/>
            <person name="Sun H."/>
            <person name="Kurtzman C.P."/>
            <person name="Blackwell M."/>
            <person name="Grigoriev I.V."/>
            <person name="Jeffries T.W."/>
        </authorList>
    </citation>
    <scope>NUCLEOTIDE SEQUENCE [LARGE SCALE GENOMIC DNA]</scope>
    <source>
        <strain evidence="4">NRRL YB-2248</strain>
    </source>
</reference>
<dbReference type="EMBL" id="KV453849">
    <property type="protein sequence ID" value="ODV86862.1"/>
    <property type="molecule type" value="Genomic_DNA"/>
</dbReference>
<dbReference type="GO" id="GO:0000981">
    <property type="term" value="F:DNA-binding transcription factor activity, RNA polymerase II-specific"/>
    <property type="evidence" value="ECO:0007669"/>
    <property type="project" value="InterPro"/>
</dbReference>
<evidence type="ECO:0000313" key="3">
    <source>
        <dbReference type="EMBL" id="ODV86862.1"/>
    </source>
</evidence>
<feature type="compositionally biased region" description="Basic and acidic residues" evidence="2">
    <location>
        <begin position="431"/>
        <end position="440"/>
    </location>
</feature>
<feature type="compositionally biased region" description="Polar residues" evidence="2">
    <location>
        <begin position="259"/>
        <end position="277"/>
    </location>
</feature>
<evidence type="ECO:0000256" key="2">
    <source>
        <dbReference type="SAM" id="MobiDB-lite"/>
    </source>
</evidence>
<organism evidence="3 4">
    <name type="scientific">[Candida] arabinofermentans NRRL YB-2248</name>
    <dbReference type="NCBI Taxonomy" id="983967"/>
    <lineage>
        <taxon>Eukaryota</taxon>
        <taxon>Fungi</taxon>
        <taxon>Dikarya</taxon>
        <taxon>Ascomycota</taxon>
        <taxon>Saccharomycotina</taxon>
        <taxon>Pichiomycetes</taxon>
        <taxon>Pichiales</taxon>
        <taxon>Pichiaceae</taxon>
        <taxon>Ogataea</taxon>
        <taxon>Ogataea/Candida clade</taxon>
    </lineage>
</organism>
<dbReference type="GO" id="GO:0004491">
    <property type="term" value="F:methylmalonate-semialdehyde dehydrogenase (acylating, NAD) activity"/>
    <property type="evidence" value="ECO:0007669"/>
    <property type="project" value="InterPro"/>
</dbReference>
<dbReference type="PANTHER" id="PTHR43866:SF3">
    <property type="entry name" value="METHYLMALONATE-SEMIALDEHYDE DEHYDROGENASE [ACYLATING], MITOCHONDRIAL"/>
    <property type="match status" value="1"/>
</dbReference>
<feature type="compositionally biased region" description="Low complexity" evidence="2">
    <location>
        <begin position="99"/>
        <end position="132"/>
    </location>
</feature>